<keyword evidence="1" id="KW-0732">Signal</keyword>
<name>A0AAW1AIM8_9HYME</name>
<sequence>MLQEHFLTVLLGIVLLSCSGVNPERSGNVPATWNVVPSLETVQKVTTDHVSSPKTEVTGIDKGLQTSDTKMSTKIVERTSLAEAPRERRFDFTVENIGNDARFPKIKDADFVKEMTIETVSPLPKNVVLIIAESGQNQEDFWKNFKTSHVFSVEGMLQSCNSAQEDKARFSLDDALISGNKDKKHDCEHLLRSNIASLLLWTRDVKGMTTGTLSNANFTIPSLFGFEESVGLSREFDEIDEKNMKPEVRKVRPEARSDWRVIDLGKPTNRVSSLMAAQNTREDDEAAWNVFDMFSKIRLVLFRSLLESLGRSVASSQDATPSRKSHLLRSNLLDMLEELTSVENEKGFVLVASVLASELDSPLEFLQREASQDTLLVVIEACPHDGKPVPFFAQGPSAKVLREATTIWDVPTAIRHIISSWCQDPSCRNRRHDVISPPITPLKIIPRNVAVLRRTSRDTAGKSDDGNKTDAPSIKNEVVKDVVDLNAKVETKQSKEPRNSSTNSANLAEKFTTIFGIVVSMIGAFILTS</sequence>
<dbReference type="EMBL" id="JAWNGG020000007">
    <property type="protein sequence ID" value="KAK9309960.1"/>
    <property type="molecule type" value="Genomic_DNA"/>
</dbReference>
<evidence type="ECO:0000313" key="2">
    <source>
        <dbReference type="EMBL" id="KAK9309960.1"/>
    </source>
</evidence>
<feature type="signal peptide" evidence="1">
    <location>
        <begin position="1"/>
        <end position="23"/>
    </location>
</feature>
<dbReference type="Proteomes" id="UP001432146">
    <property type="component" value="Unassembled WGS sequence"/>
</dbReference>
<gene>
    <name evidence="2" type="ORF">QLX08_000584</name>
</gene>
<evidence type="ECO:0000313" key="3">
    <source>
        <dbReference type="Proteomes" id="UP001432146"/>
    </source>
</evidence>
<protein>
    <submittedName>
        <fullName evidence="2">Uncharacterized protein</fullName>
    </submittedName>
</protein>
<proteinExistence type="predicted"/>
<accession>A0AAW1AIM8</accession>
<organism evidence="2 3">
    <name type="scientific">Tetragonisca angustula</name>
    <dbReference type="NCBI Taxonomy" id="166442"/>
    <lineage>
        <taxon>Eukaryota</taxon>
        <taxon>Metazoa</taxon>
        <taxon>Ecdysozoa</taxon>
        <taxon>Arthropoda</taxon>
        <taxon>Hexapoda</taxon>
        <taxon>Insecta</taxon>
        <taxon>Pterygota</taxon>
        <taxon>Neoptera</taxon>
        <taxon>Endopterygota</taxon>
        <taxon>Hymenoptera</taxon>
        <taxon>Apocrita</taxon>
        <taxon>Aculeata</taxon>
        <taxon>Apoidea</taxon>
        <taxon>Anthophila</taxon>
        <taxon>Apidae</taxon>
        <taxon>Tetragonisca</taxon>
    </lineage>
</organism>
<dbReference type="AlphaFoldDB" id="A0AAW1AIM8"/>
<feature type="chain" id="PRO_5043912105" evidence="1">
    <location>
        <begin position="24"/>
        <end position="529"/>
    </location>
</feature>
<keyword evidence="3" id="KW-1185">Reference proteome</keyword>
<reference evidence="2 3" key="1">
    <citation type="submission" date="2024-05" db="EMBL/GenBank/DDBJ databases">
        <title>The nuclear and mitochondrial genome assemblies of Tetragonisca angustula (Apidae: Meliponini), a tiny yet remarkable pollinator in the Neotropics.</title>
        <authorList>
            <person name="Ferrari R."/>
            <person name="Ricardo P.C."/>
            <person name="Dias F.C."/>
            <person name="Araujo N.S."/>
            <person name="Soares D.O."/>
            <person name="Zhou Q.-S."/>
            <person name="Zhu C.-D."/>
            <person name="Coutinho L."/>
            <person name="Airas M.C."/>
            <person name="Batista T.M."/>
        </authorList>
    </citation>
    <scope>NUCLEOTIDE SEQUENCE [LARGE SCALE GENOMIC DNA]</scope>
    <source>
        <strain evidence="2">ASF017062</strain>
        <tissue evidence="2">Abdomen</tissue>
    </source>
</reference>
<comment type="caution">
    <text evidence="2">The sequence shown here is derived from an EMBL/GenBank/DDBJ whole genome shotgun (WGS) entry which is preliminary data.</text>
</comment>
<evidence type="ECO:0000256" key="1">
    <source>
        <dbReference type="SAM" id="SignalP"/>
    </source>
</evidence>